<sequence>MEGDEMNKPPTQQWIKNNYLPKVAAGKAASVTEWQISESARESHAHRASELNQVKSDKVTSVHAGSQNPWKRAARIQPVNLTRTDGIIDFMEKCTNRIEELHDDLDDRAPETPIKGLPLHEKHLHSASPEDGSERAEKTCGARLAPLKVNALESRAGHPDAAATATRQKCDLATEEYLPNECYDDQSLTFLLHDFRLIHEREYFFTGNNQIVLERLQHLTALTISDHWWLSPEVIKQILSFSRNLAVLELSGCRVDHAVAQALRGCTRLNALDLSYTKTLRSLASLQYLEVSTI</sequence>
<evidence type="ECO:0000256" key="1">
    <source>
        <dbReference type="SAM" id="MobiDB-lite"/>
    </source>
</evidence>
<proteinExistence type="predicted"/>
<dbReference type="EMBL" id="AEYI02000987">
    <property type="protein sequence ID" value="KFG42803.1"/>
    <property type="molecule type" value="Genomic_DNA"/>
</dbReference>
<dbReference type="VEuPathDB" id="ToxoDB:TGP89_225955"/>
<organism evidence="2 3">
    <name type="scientific">Toxoplasma gondii p89</name>
    <dbReference type="NCBI Taxonomy" id="943119"/>
    <lineage>
        <taxon>Eukaryota</taxon>
        <taxon>Sar</taxon>
        <taxon>Alveolata</taxon>
        <taxon>Apicomplexa</taxon>
        <taxon>Conoidasida</taxon>
        <taxon>Coccidia</taxon>
        <taxon>Eucoccidiorida</taxon>
        <taxon>Eimeriorina</taxon>
        <taxon>Sarcocystidae</taxon>
        <taxon>Toxoplasma</taxon>
    </lineage>
</organism>
<dbReference type="InterPro" id="IPR032675">
    <property type="entry name" value="LRR_dom_sf"/>
</dbReference>
<feature type="compositionally biased region" description="Basic and acidic residues" evidence="1">
    <location>
        <begin position="40"/>
        <end position="60"/>
    </location>
</feature>
<dbReference type="Proteomes" id="UP000028828">
    <property type="component" value="Unassembled WGS sequence"/>
</dbReference>
<dbReference type="Gene3D" id="3.80.10.10">
    <property type="entry name" value="Ribonuclease Inhibitor"/>
    <property type="match status" value="1"/>
</dbReference>
<reference evidence="2 3" key="1">
    <citation type="submission" date="2014-03" db="EMBL/GenBank/DDBJ databases">
        <authorList>
            <person name="Sibley D."/>
            <person name="Venepally P."/>
            <person name="Karamycheva S."/>
            <person name="Hadjithomas M."/>
            <person name="Khan A."/>
            <person name="Brunk B."/>
            <person name="Roos D."/>
            <person name="Caler E."/>
            <person name="Lorenzi H."/>
        </authorList>
    </citation>
    <scope>NUCLEOTIDE SEQUENCE [LARGE SCALE GENOMIC DNA]</scope>
    <source>
        <strain evidence="3">p89</strain>
    </source>
</reference>
<dbReference type="SUPFAM" id="SSF52047">
    <property type="entry name" value="RNI-like"/>
    <property type="match status" value="1"/>
</dbReference>
<dbReference type="AlphaFoldDB" id="A0A086KEI5"/>
<dbReference type="OrthoDB" id="550575at2759"/>
<evidence type="ECO:0000313" key="2">
    <source>
        <dbReference type="EMBL" id="KFG42803.1"/>
    </source>
</evidence>
<feature type="region of interest" description="Disordered" evidence="1">
    <location>
        <begin position="40"/>
        <end position="69"/>
    </location>
</feature>
<protein>
    <submittedName>
        <fullName evidence="2">Uncharacterized protein</fullName>
    </submittedName>
</protein>
<name>A0A086KEI5_TOXGO</name>
<comment type="caution">
    <text evidence="2">The sequence shown here is derived from an EMBL/GenBank/DDBJ whole genome shotgun (WGS) entry which is preliminary data.</text>
</comment>
<evidence type="ECO:0000313" key="3">
    <source>
        <dbReference type="Proteomes" id="UP000028828"/>
    </source>
</evidence>
<gene>
    <name evidence="2" type="ORF">TGP89_225955</name>
</gene>
<accession>A0A086KEI5</accession>